<dbReference type="AlphaFoldDB" id="A0A5C6Q3H5"/>
<evidence type="ECO:0000256" key="1">
    <source>
        <dbReference type="SAM" id="Phobius"/>
    </source>
</evidence>
<dbReference type="RefSeq" id="WP_146796018.1">
    <property type="nucleotide sequence ID" value="NZ_VOLP01000001.1"/>
</dbReference>
<gene>
    <name evidence="2" type="ORF">ESZ26_00460</name>
    <name evidence="3" type="ORF">ESZ27_17470</name>
</gene>
<comment type="caution">
    <text evidence="3">The sequence shown here is derived from an EMBL/GenBank/DDBJ whole genome shotgun (WGS) entry which is preliminary data.</text>
</comment>
<evidence type="ECO:0000313" key="5">
    <source>
        <dbReference type="Proteomes" id="UP000321917"/>
    </source>
</evidence>
<feature type="transmembrane region" description="Helical" evidence="1">
    <location>
        <begin position="7"/>
        <end position="23"/>
    </location>
</feature>
<evidence type="ECO:0000313" key="4">
    <source>
        <dbReference type="Proteomes" id="UP000321525"/>
    </source>
</evidence>
<organism evidence="3 5">
    <name type="scientific">Colwellia hornerae</name>
    <dbReference type="NCBI Taxonomy" id="89402"/>
    <lineage>
        <taxon>Bacteria</taxon>
        <taxon>Pseudomonadati</taxon>
        <taxon>Pseudomonadota</taxon>
        <taxon>Gammaproteobacteria</taxon>
        <taxon>Alteromonadales</taxon>
        <taxon>Colwelliaceae</taxon>
        <taxon>Colwellia</taxon>
    </lineage>
</organism>
<dbReference type="EMBL" id="VOLR01000001">
    <property type="protein sequence ID" value="TWX62824.1"/>
    <property type="molecule type" value="Genomic_DNA"/>
</dbReference>
<dbReference type="OrthoDB" id="8564037at2"/>
<proteinExistence type="predicted"/>
<protein>
    <recommendedName>
        <fullName evidence="6">VanZ-like domain-containing protein</fullName>
    </recommendedName>
</protein>
<name>A0A5C6Q3H5_9GAMM</name>
<evidence type="ECO:0000313" key="3">
    <source>
        <dbReference type="EMBL" id="TWX63197.1"/>
    </source>
</evidence>
<sequence length="119" mass="13693">MKRNIQLLIILVSLLVLALIFLIPSDLKTTVINKIQIDTIGHIIGFFGLTWILVGLMKLPLINTVICLFFYSALTELSQYYLGFRHGEFFDFIADVIGICLFAFFQWLFVLCYPLKGIR</sequence>
<reference evidence="3 5" key="1">
    <citation type="submission" date="2019-07" db="EMBL/GenBank/DDBJ databases">
        <title>Genomes of sea-ice associated Colwellia species.</title>
        <authorList>
            <person name="Bowman J.P."/>
        </authorList>
    </citation>
    <scope>NUCLEOTIDE SEQUENCE [LARGE SCALE GENOMIC DNA]</scope>
    <source>
        <strain evidence="2 4">ACAM 607</strain>
        <strain evidence="3 5">IC036</strain>
    </source>
</reference>
<accession>A0A5C6Q3H5</accession>
<keyword evidence="1" id="KW-0472">Membrane</keyword>
<dbReference type="Proteomes" id="UP000321917">
    <property type="component" value="Unassembled WGS sequence"/>
</dbReference>
<evidence type="ECO:0008006" key="6">
    <source>
        <dbReference type="Google" id="ProtNLM"/>
    </source>
</evidence>
<feature type="transmembrane region" description="Helical" evidence="1">
    <location>
        <begin position="61"/>
        <end position="80"/>
    </location>
</feature>
<dbReference type="Proteomes" id="UP000321525">
    <property type="component" value="Unassembled WGS sequence"/>
</dbReference>
<keyword evidence="1" id="KW-0812">Transmembrane</keyword>
<keyword evidence="4" id="KW-1185">Reference proteome</keyword>
<feature type="transmembrane region" description="Helical" evidence="1">
    <location>
        <begin position="92"/>
        <end position="115"/>
    </location>
</feature>
<feature type="transmembrane region" description="Helical" evidence="1">
    <location>
        <begin position="35"/>
        <end position="54"/>
    </location>
</feature>
<keyword evidence="1" id="KW-1133">Transmembrane helix</keyword>
<dbReference type="NCBIfam" id="NF037970">
    <property type="entry name" value="vanZ_1"/>
    <property type="match status" value="1"/>
</dbReference>
<dbReference type="EMBL" id="VOLQ01000049">
    <property type="protein sequence ID" value="TWX63197.1"/>
    <property type="molecule type" value="Genomic_DNA"/>
</dbReference>
<evidence type="ECO:0000313" key="2">
    <source>
        <dbReference type="EMBL" id="TWX62824.1"/>
    </source>
</evidence>